<dbReference type="GO" id="GO:0043952">
    <property type="term" value="P:protein transport by the Sec complex"/>
    <property type="evidence" value="ECO:0007669"/>
    <property type="project" value="UniProtKB-UniRule"/>
</dbReference>
<dbReference type="AlphaFoldDB" id="A0A072P1N7"/>
<dbReference type="Proteomes" id="UP000027936">
    <property type="component" value="Unassembled WGS sequence"/>
</dbReference>
<evidence type="ECO:0000313" key="17">
    <source>
        <dbReference type="EMBL" id="KEF39405.1"/>
    </source>
</evidence>
<feature type="transmembrane region" description="Helical" evidence="12">
    <location>
        <begin position="626"/>
        <end position="647"/>
    </location>
</feature>
<feature type="transmembrane region" description="Helical" evidence="12">
    <location>
        <begin position="314"/>
        <end position="335"/>
    </location>
</feature>
<keyword evidence="2 12" id="KW-0813">Transport</keyword>
<comment type="similarity">
    <text evidence="10">In the C-terminal section; belongs to the SecD/SecF family. SecF subfamily.</text>
</comment>
<comment type="function">
    <text evidence="9 12">Part of the Sec protein translocase complex. Interacts with the SecYEG preprotein conducting channel. SecDF uses the proton motive force (PMF) to complete protein translocation after the ATP-dependent function of SecA.</text>
</comment>
<dbReference type="Pfam" id="PF21760">
    <property type="entry name" value="SecD_1st"/>
    <property type="match status" value="1"/>
</dbReference>
<dbReference type="HAMAP" id="MF_01464_B">
    <property type="entry name" value="SecF_B"/>
    <property type="match status" value="1"/>
</dbReference>
<dbReference type="HAMAP" id="MF_01463_B">
    <property type="entry name" value="SecD_B"/>
    <property type="match status" value="1"/>
</dbReference>
<feature type="transmembrane region" description="Helical" evidence="12">
    <location>
        <begin position="384"/>
        <end position="408"/>
    </location>
</feature>
<feature type="transmembrane region" description="Helical" evidence="12">
    <location>
        <begin position="282"/>
        <end position="302"/>
    </location>
</feature>
<dbReference type="InterPro" id="IPR005665">
    <property type="entry name" value="SecF_bac"/>
</dbReference>
<accession>A0A072P1N7</accession>
<evidence type="ECO:0000259" key="15">
    <source>
        <dbReference type="Pfam" id="PF21760"/>
    </source>
</evidence>
<dbReference type="InterPro" id="IPR022645">
    <property type="entry name" value="SecD/SecF_bac"/>
</dbReference>
<dbReference type="Gene3D" id="3.30.1360.200">
    <property type="match status" value="1"/>
</dbReference>
<dbReference type="NCBIfam" id="TIGR00916">
    <property type="entry name" value="2A0604s01"/>
    <property type="match status" value="2"/>
</dbReference>
<evidence type="ECO:0000256" key="8">
    <source>
        <dbReference type="ARBA" id="ARBA00023136"/>
    </source>
</evidence>
<evidence type="ECO:0000256" key="2">
    <source>
        <dbReference type="ARBA" id="ARBA00022448"/>
    </source>
</evidence>
<dbReference type="SUPFAM" id="SSF82866">
    <property type="entry name" value="Multidrug efflux transporter AcrB transmembrane domain"/>
    <property type="match status" value="2"/>
</dbReference>
<comment type="caution">
    <text evidence="17">The sequence shown here is derived from an EMBL/GenBank/DDBJ whole genome shotgun (WGS) entry which is preliminary data.</text>
</comment>
<dbReference type="InterPro" id="IPR022813">
    <property type="entry name" value="SecD/SecF_arch_bac"/>
</dbReference>
<feature type="transmembrane region" description="Helical" evidence="12">
    <location>
        <begin position="706"/>
        <end position="732"/>
    </location>
</feature>
<dbReference type="Pfam" id="PF22599">
    <property type="entry name" value="SecDF_P1_head"/>
    <property type="match status" value="1"/>
</dbReference>
<keyword evidence="6 12" id="KW-1133">Transmembrane helix</keyword>
<dbReference type="PANTHER" id="PTHR30081">
    <property type="entry name" value="PROTEIN-EXPORT MEMBRANE PROTEIN SEC"/>
    <property type="match status" value="1"/>
</dbReference>
<dbReference type="FunFam" id="1.20.1640.10:FF:000004">
    <property type="entry name" value="Protein translocase subunit SecD"/>
    <property type="match status" value="1"/>
</dbReference>
<evidence type="ECO:0000256" key="9">
    <source>
        <dbReference type="ARBA" id="ARBA00059018"/>
    </source>
</evidence>
<feature type="transmembrane region" description="Helical" evidence="12">
    <location>
        <begin position="682"/>
        <end position="700"/>
    </location>
</feature>
<evidence type="ECO:0000256" key="10">
    <source>
        <dbReference type="ARBA" id="ARBA00060856"/>
    </source>
</evidence>
<dbReference type="Pfam" id="PF02355">
    <property type="entry name" value="SecD_SecF_C"/>
    <property type="match status" value="2"/>
</dbReference>
<keyword evidence="4 12" id="KW-0812">Transmembrane</keyword>
<name>A0A072P1N7_SCHAZ</name>
<proteinExistence type="inferred from homology"/>
<dbReference type="RefSeq" id="WP_035194004.1">
    <property type="nucleotide sequence ID" value="NZ_JJRY01000003.1"/>
</dbReference>
<feature type="domain" description="Protein export membrane protein SecD/SecF C-terminal" evidence="14">
    <location>
        <begin position="557"/>
        <end position="734"/>
    </location>
</feature>
<feature type="transmembrane region" description="Helical" evidence="12">
    <location>
        <begin position="460"/>
        <end position="480"/>
    </location>
</feature>
<gene>
    <name evidence="12" type="primary">secD</name>
    <name evidence="13" type="synonym">secF</name>
    <name evidence="17" type="ORF">M670_01170</name>
</gene>
<dbReference type="OrthoDB" id="9805019at2"/>
<evidence type="ECO:0000256" key="13">
    <source>
        <dbReference type="HAMAP-Rule" id="MF_01464"/>
    </source>
</evidence>
<sequence length="757" mass="83693">MVKRGRILAFFLVVLLFGNLMGFTTNGILKNIKLGLDLQGGFEILYEVKPINENQKVDRELLLSTVSALNKRINVLGVSEPIIQIEGNDRIRVQLAGVKDQEKAREILSTQAKLTFRDVFDQKLLDGGDLEEGGATQSFDDKNRAIVTLTLKDADKFGQVTQQILSMKPNNLMVIWLDFIDGVDSFAAESQKDPNQQKYLSAATVSQVLNTKNVMISGNFTIEEAKQLADLLNAGSLPVELHEVFSTSIGASFGELALHDTVVAGLIGIALIYLFMLLYYRFLGFIAVVALSIYIWLILLVFDWMNAVLTLPGIAALILGVGMAVDANIITYERIKEEIRAGKSIMSAFRAGSKNSFATILDANLTTILAAVVLFFYGTSSVKGFATMLIISILVSFITAVWGSRVLLQLWVNSRFLNNKIGWFGVKQSQVHNINEYQAEELVVQGPFAKADFIKHHRKFFVLSGAMTVLGTIALLTMGLNLGIDFASGTRIEIQAPNQTLTKDVLTKEFTDLGYEPEDVTLAGDNNEMSISRFVGILSKEEIAKVKAHFVEKYGVEPNISTVSPTVGKELAKNAFKGLMFASLGIVIYVAFRFEWYFGLAAIVSLLHDAFLIVVVFSILQIEVDLTFIAAILTIVGYSINDTIVTFDRIRENMRIKKRVKTYDDLADIVNKSLIQVMSRSINTVLTVVIAAAALWVFGAESIRNFSFALLVGLVAGTYSSIFIAAQLWLVWKAKSLGRTKTKPKDKEKDYDPEPQV</sequence>
<keyword evidence="8 12" id="KW-0472">Membrane</keyword>
<comment type="similarity">
    <text evidence="13">Belongs to the SecD/SecF family. SecF subfamily.</text>
</comment>
<reference evidence="17 18" key="1">
    <citation type="submission" date="2014-04" db="EMBL/GenBank/DDBJ databases">
        <title>Draft genome sequence of Bacillus azotoformans MEV2011, a (co-) denitrifying strain unable to grow in the presence of oxygen.</title>
        <authorList>
            <person name="Nielsen M."/>
            <person name="Schreiber L."/>
            <person name="Finster K."/>
            <person name="Schramm A."/>
        </authorList>
    </citation>
    <scope>NUCLEOTIDE SEQUENCE [LARGE SCALE GENOMIC DNA]</scope>
    <source>
        <strain evidence="17 18">MEV2011</strain>
    </source>
</reference>
<dbReference type="NCBIfam" id="TIGR01129">
    <property type="entry name" value="secD"/>
    <property type="match status" value="1"/>
</dbReference>
<comment type="subcellular location">
    <subcellularLocation>
        <location evidence="1 12">Cell membrane</location>
        <topology evidence="1 12">Multi-pass membrane protein</topology>
    </subcellularLocation>
</comment>
<evidence type="ECO:0000256" key="5">
    <source>
        <dbReference type="ARBA" id="ARBA00022927"/>
    </source>
</evidence>
<comment type="similarity">
    <text evidence="11">In the N-terminal section; belongs to the SecD/SecF family. SecD subfamily.</text>
</comment>
<dbReference type="InterPro" id="IPR048631">
    <property type="entry name" value="SecD_1st"/>
</dbReference>
<protein>
    <recommendedName>
        <fullName evidence="12 13">Multifunctional fusion protein</fullName>
    </recommendedName>
    <domain>
        <recommendedName>
            <fullName evidence="12">Protein translocase subunit SecD</fullName>
        </recommendedName>
    </domain>
    <domain>
        <recommendedName>
            <fullName evidence="13">Protein-export membrane protein SecF</fullName>
        </recommendedName>
    </domain>
</protein>
<evidence type="ECO:0000259" key="16">
    <source>
        <dbReference type="Pfam" id="PF22599"/>
    </source>
</evidence>
<dbReference type="PANTHER" id="PTHR30081:SF1">
    <property type="entry name" value="PROTEIN TRANSLOCASE SUBUNIT SECD"/>
    <property type="match status" value="1"/>
</dbReference>
<evidence type="ECO:0000256" key="4">
    <source>
        <dbReference type="ARBA" id="ARBA00022692"/>
    </source>
</evidence>
<dbReference type="FunFam" id="1.20.1640.10:FF:000024">
    <property type="entry name" value="Multifunctional fusion protein"/>
    <property type="match status" value="1"/>
</dbReference>
<dbReference type="InterPro" id="IPR055344">
    <property type="entry name" value="SecD_SecF_C_bact"/>
</dbReference>
<dbReference type="GO" id="GO:0005886">
    <property type="term" value="C:plasma membrane"/>
    <property type="evidence" value="ECO:0007669"/>
    <property type="project" value="UniProtKB-SubCell"/>
</dbReference>
<comment type="similarity">
    <text evidence="12">Belongs to the SecD/SecF family. SecD subfamily.</text>
</comment>
<dbReference type="GO" id="GO:0006605">
    <property type="term" value="P:protein targeting"/>
    <property type="evidence" value="ECO:0007669"/>
    <property type="project" value="UniProtKB-UniRule"/>
</dbReference>
<comment type="subunit">
    <text evidence="13">Forms a complex with SecD. Part of the essential Sec protein translocation apparatus which comprises SecA, SecYEG and auxiliary proteins SecDF. Other proteins may also be involved.</text>
</comment>
<keyword evidence="7 12" id="KW-0811">Translocation</keyword>
<evidence type="ECO:0000259" key="14">
    <source>
        <dbReference type="Pfam" id="PF02355"/>
    </source>
</evidence>
<dbReference type="Gene3D" id="1.20.1640.10">
    <property type="entry name" value="Multidrug efflux transporter AcrB transmembrane domain"/>
    <property type="match status" value="2"/>
</dbReference>
<feature type="transmembrane region" description="Helical" evidence="12">
    <location>
        <begin position="356"/>
        <end position="378"/>
    </location>
</feature>
<dbReference type="NCBIfam" id="NF009581">
    <property type="entry name" value="PRK13024.1-1"/>
    <property type="match status" value="1"/>
</dbReference>
<evidence type="ECO:0000256" key="12">
    <source>
        <dbReference type="HAMAP-Rule" id="MF_01463"/>
    </source>
</evidence>
<dbReference type="EMBL" id="JJRY01000003">
    <property type="protein sequence ID" value="KEF39405.1"/>
    <property type="molecule type" value="Genomic_DNA"/>
</dbReference>
<feature type="domain" description="Protein translocase subunit SecDF P1" evidence="15">
    <location>
        <begin position="65"/>
        <end position="119"/>
    </location>
</feature>
<evidence type="ECO:0000256" key="3">
    <source>
        <dbReference type="ARBA" id="ARBA00022475"/>
    </source>
</evidence>
<dbReference type="InterPro" id="IPR048634">
    <property type="entry name" value="SecD_SecF_C"/>
</dbReference>
<dbReference type="NCBIfam" id="TIGR00966">
    <property type="entry name" value="transloc_SecF"/>
    <property type="match status" value="1"/>
</dbReference>
<organism evidence="17 18">
    <name type="scientific">Schinkia azotoformans MEV2011</name>
    <dbReference type="NCBI Taxonomy" id="1348973"/>
    <lineage>
        <taxon>Bacteria</taxon>
        <taxon>Bacillati</taxon>
        <taxon>Bacillota</taxon>
        <taxon>Bacilli</taxon>
        <taxon>Bacillales</taxon>
        <taxon>Bacillaceae</taxon>
        <taxon>Calidifontibacillus/Schinkia group</taxon>
        <taxon>Schinkia</taxon>
    </lineage>
</organism>
<dbReference type="InterPro" id="IPR005791">
    <property type="entry name" value="SecD"/>
</dbReference>
<dbReference type="GO" id="GO:0015450">
    <property type="term" value="F:protein-transporting ATPase activity"/>
    <property type="evidence" value="ECO:0007669"/>
    <property type="project" value="InterPro"/>
</dbReference>
<evidence type="ECO:0000313" key="18">
    <source>
        <dbReference type="Proteomes" id="UP000027936"/>
    </source>
</evidence>
<feature type="domain" description="SecDF P1 head subdomain" evidence="16">
    <location>
        <begin position="122"/>
        <end position="239"/>
    </location>
</feature>
<comment type="caution">
    <text evidence="12">Lacks conserved residue(s) required for the propagation of feature annotation.</text>
</comment>
<dbReference type="Pfam" id="PF07549">
    <property type="entry name" value="Sec_GG"/>
    <property type="match status" value="1"/>
</dbReference>
<evidence type="ECO:0000256" key="11">
    <source>
        <dbReference type="ARBA" id="ARBA00061053"/>
    </source>
</evidence>
<feature type="transmembrane region" description="Helical" evidence="12">
    <location>
        <begin position="575"/>
        <end position="592"/>
    </location>
</feature>
<dbReference type="InterPro" id="IPR022646">
    <property type="entry name" value="SecD/SecF_CS"/>
</dbReference>
<dbReference type="InterPro" id="IPR054384">
    <property type="entry name" value="SecDF_P1_head"/>
</dbReference>
<evidence type="ECO:0000256" key="7">
    <source>
        <dbReference type="ARBA" id="ARBA00023010"/>
    </source>
</evidence>
<feature type="domain" description="Protein export membrane protein SecD/SecF C-terminal" evidence="14">
    <location>
        <begin position="246"/>
        <end position="411"/>
    </location>
</feature>
<keyword evidence="5 12" id="KW-0653">Protein transport</keyword>
<keyword evidence="3 12" id="KW-1003">Cell membrane</keyword>
<dbReference type="PRINTS" id="PR01755">
    <property type="entry name" value="SECFTRNLCASE"/>
</dbReference>
<evidence type="ECO:0000256" key="6">
    <source>
        <dbReference type="ARBA" id="ARBA00022989"/>
    </source>
</evidence>
<comment type="subunit">
    <text evidence="12">Forms a complex with SecF. Part of the essential Sec protein translocation apparatus which comprises SecA, SecYEG and auxiliary proteins SecDF. Other proteins may also be involved.</text>
</comment>
<dbReference type="GO" id="GO:0065002">
    <property type="term" value="P:intracellular protein transmembrane transport"/>
    <property type="evidence" value="ECO:0007669"/>
    <property type="project" value="UniProtKB-UniRule"/>
</dbReference>
<dbReference type="PATRIC" id="fig|1348973.3.peg.1142"/>
<dbReference type="Gene3D" id="3.30.70.3400">
    <property type="match status" value="1"/>
</dbReference>
<feature type="transmembrane region" description="Helical" evidence="12">
    <location>
        <begin position="599"/>
        <end position="620"/>
    </location>
</feature>
<evidence type="ECO:0000256" key="1">
    <source>
        <dbReference type="ARBA" id="ARBA00004651"/>
    </source>
</evidence>
<feature type="transmembrane region" description="Helical" evidence="12">
    <location>
        <begin position="256"/>
        <end position="275"/>
    </location>
</feature>